<gene>
    <name evidence="1" type="ORF">SI7747_03003265</name>
</gene>
<keyword evidence="2" id="KW-1185">Reference proteome</keyword>
<reference evidence="1 2" key="1">
    <citation type="submission" date="2019-12" db="EMBL/GenBank/DDBJ databases">
        <authorList>
            <person name="Scholz U."/>
            <person name="Mascher M."/>
            <person name="Fiebig A."/>
        </authorList>
    </citation>
    <scope>NUCLEOTIDE SEQUENCE</scope>
</reference>
<dbReference type="AlphaFoldDB" id="A0A7I8IIK8"/>
<dbReference type="EMBL" id="LR743590">
    <property type="protein sequence ID" value="CAA2617095.1"/>
    <property type="molecule type" value="Genomic_DNA"/>
</dbReference>
<proteinExistence type="predicted"/>
<evidence type="ECO:0000313" key="2">
    <source>
        <dbReference type="Proteomes" id="UP001189122"/>
    </source>
</evidence>
<dbReference type="EMBL" id="CACRZD030000003">
    <property type="protein sequence ID" value="CAA6656794.1"/>
    <property type="molecule type" value="Genomic_DNA"/>
</dbReference>
<dbReference type="Proteomes" id="UP001189122">
    <property type="component" value="Unassembled WGS sequence"/>
</dbReference>
<sequence length="112" mass="12476">MKVTSDGVLQVTYDIDDVDEKVIAYENVVVTDDVMADEGEGMEIADALGRETYGEKEMGIYDASEVKIFALHKVISALKQEPEVNDADEVKQNILAEIAPPVLRMQMPWRTS</sequence>
<protein>
    <submittedName>
        <fullName evidence="1">Uncharacterized protein</fullName>
    </submittedName>
</protein>
<name>A0A7I8IIK8_SPIIN</name>
<accession>A0A7I8IIK8</accession>
<evidence type="ECO:0000313" key="1">
    <source>
        <dbReference type="EMBL" id="CAA2617095.1"/>
    </source>
</evidence>
<organism evidence="1">
    <name type="scientific">Spirodela intermedia</name>
    <name type="common">Intermediate duckweed</name>
    <dbReference type="NCBI Taxonomy" id="51605"/>
    <lineage>
        <taxon>Eukaryota</taxon>
        <taxon>Viridiplantae</taxon>
        <taxon>Streptophyta</taxon>
        <taxon>Embryophyta</taxon>
        <taxon>Tracheophyta</taxon>
        <taxon>Spermatophyta</taxon>
        <taxon>Magnoliopsida</taxon>
        <taxon>Liliopsida</taxon>
        <taxon>Araceae</taxon>
        <taxon>Lemnoideae</taxon>
        <taxon>Spirodela</taxon>
    </lineage>
</organism>